<dbReference type="Proteomes" id="UP001172386">
    <property type="component" value="Unassembled WGS sequence"/>
</dbReference>
<keyword evidence="2" id="KW-1185">Reference proteome</keyword>
<accession>A0ACC3A4L4</accession>
<comment type="caution">
    <text evidence="1">The sequence shown here is derived from an EMBL/GenBank/DDBJ whole genome shotgun (WGS) entry which is preliminary data.</text>
</comment>
<protein>
    <submittedName>
        <fullName evidence="1">Uncharacterized protein</fullName>
    </submittedName>
</protein>
<organism evidence="1 2">
    <name type="scientific">Neophaeococcomyces mojaviensis</name>
    <dbReference type="NCBI Taxonomy" id="3383035"/>
    <lineage>
        <taxon>Eukaryota</taxon>
        <taxon>Fungi</taxon>
        <taxon>Dikarya</taxon>
        <taxon>Ascomycota</taxon>
        <taxon>Pezizomycotina</taxon>
        <taxon>Eurotiomycetes</taxon>
        <taxon>Chaetothyriomycetidae</taxon>
        <taxon>Chaetothyriales</taxon>
        <taxon>Chaetothyriales incertae sedis</taxon>
        <taxon>Neophaeococcomyces</taxon>
    </lineage>
</organism>
<gene>
    <name evidence="1" type="ORF">H2198_005831</name>
</gene>
<dbReference type="EMBL" id="JAPDRQ010000100">
    <property type="protein sequence ID" value="KAJ9655302.1"/>
    <property type="molecule type" value="Genomic_DNA"/>
</dbReference>
<evidence type="ECO:0000313" key="2">
    <source>
        <dbReference type="Proteomes" id="UP001172386"/>
    </source>
</evidence>
<evidence type="ECO:0000313" key="1">
    <source>
        <dbReference type="EMBL" id="KAJ9655302.1"/>
    </source>
</evidence>
<name>A0ACC3A4L4_9EURO</name>
<sequence>MSAIGIIRLAAIVIQVADLGGRLSVNLFTFARKAKNANKIIDALSQELAATGAVLKQLGETIQNDENLRLCSQEAITTTSALVEDAEISFVSLEVLVANNGNTGTDIRRGFNAKQPAELPFLGTQIEQLRANLERLKSSFLVILNVLKFAEQLRNREALLLLKDQKELIRFLAAEKDENEKRYAHVLQAISNRPSASISTTAGDNGTRDKGVGFGSVDLNVSSVIHTDKSFTMSPINVVPPAPTPVPTIPDIDLPVWLRHHHERIQHHSYLVETLLFEISSLQYRLDHGTRDRMHNGILDLHWNEWSKHRDMHGFQIFDKVLANHKEIARYWTDRFLTEQHNAEAILVDDIQSKEKDKNEADKRPKTKETFRKTAYTTTGTGNTVDRLIDQEKVPLNSEHASNQEATLTLEDPWRSSLPHHRRPSIEVTAPEYMTGSAGRQDPRQFPNDPVDKRTRPTVNIPASPASPATSGGQTPISPSELTPIKRQSYERLRSPTSSTQASPSASPYLRQATLHSTYTTSPRESAHELTRKSSKKETTRPRAERAPSSTYDEQLLSPSGVRRPSAKEKLPGSIKLKDPLGRKFKCPLQKCSTWEDMHNLLEAQFYQHEDLLPEVQADEYDLFLADGQRIPIANWADLVCSGLRVTMLLRYGNPAAGFRKKDCLIPFDGEHILAPDMLHYITAQESHNAYRTKLISYKEGENEAIGKDKSNERVERLGRDDAQHGRSRLEDEKKHVSRQQARNPEQDRRHSSAAEAPVLDDVDLLILRLTNIEASELKLLKG</sequence>
<proteinExistence type="predicted"/>
<reference evidence="1" key="1">
    <citation type="submission" date="2022-10" db="EMBL/GenBank/DDBJ databases">
        <title>Culturing micro-colonial fungi from biological soil crusts in the Mojave desert and describing Neophaeococcomyces mojavensis, and introducing the new genera and species Taxawa tesnikishii.</title>
        <authorList>
            <person name="Kurbessoian T."/>
            <person name="Stajich J.E."/>
        </authorList>
    </citation>
    <scope>NUCLEOTIDE SEQUENCE</scope>
    <source>
        <strain evidence="1">JES_112</strain>
    </source>
</reference>